<keyword evidence="3" id="KW-1185">Reference proteome</keyword>
<sequence>MEQPADLRGDPGQGPAFVRVAGSHAPLYWPARPLTEASPRLDCPPDAGSGYGPDDVEDGPTRYGRLKAGCEVAVEEAFGPGRSTILRLGVVLGPGEYVGRLPWWLSRISTGGAVVAPGDPSHFIQPVDVRDVADFALHAIRAEIRDAFNVAAPAGAVTFAQLLEACREVTGSDARLVWADDAELLAVGVRQWSELPVWRTHDGVWRVDATRALRSGLMCRPVQSTVQDTWRWMRDEPPMAGHERATELGLTPDHERQLLARYLG</sequence>
<dbReference type="AlphaFoldDB" id="A0A841BEF7"/>
<accession>A0A841BEF7</accession>
<dbReference type="InterPro" id="IPR036291">
    <property type="entry name" value="NAD(P)-bd_dom_sf"/>
</dbReference>
<evidence type="ECO:0000313" key="2">
    <source>
        <dbReference type="EMBL" id="MBB5866674.1"/>
    </source>
</evidence>
<dbReference type="SUPFAM" id="SSF51735">
    <property type="entry name" value="NAD(P)-binding Rossmann-fold domains"/>
    <property type="match status" value="1"/>
</dbReference>
<evidence type="ECO:0000256" key="1">
    <source>
        <dbReference type="SAM" id="MobiDB-lite"/>
    </source>
</evidence>
<reference evidence="2 3" key="1">
    <citation type="submission" date="2020-08" db="EMBL/GenBank/DDBJ databases">
        <title>Sequencing the genomes of 1000 actinobacteria strains.</title>
        <authorList>
            <person name="Klenk H.-P."/>
        </authorList>
    </citation>
    <scope>NUCLEOTIDE SEQUENCE [LARGE SCALE GENOMIC DNA]</scope>
    <source>
        <strain evidence="2 3">DSM 45362</strain>
    </source>
</reference>
<dbReference type="Proteomes" id="UP000587527">
    <property type="component" value="Unassembled WGS sequence"/>
</dbReference>
<comment type="caution">
    <text evidence="2">The sequence shown here is derived from an EMBL/GenBank/DDBJ whole genome shotgun (WGS) entry which is preliminary data.</text>
</comment>
<name>A0A841BEF7_9ACTN</name>
<dbReference type="Gene3D" id="3.40.50.720">
    <property type="entry name" value="NAD(P)-binding Rossmann-like Domain"/>
    <property type="match status" value="1"/>
</dbReference>
<proteinExistence type="predicted"/>
<organism evidence="2 3">
    <name type="scientific">Allocatelliglobosispora scoriae</name>
    <dbReference type="NCBI Taxonomy" id="643052"/>
    <lineage>
        <taxon>Bacteria</taxon>
        <taxon>Bacillati</taxon>
        <taxon>Actinomycetota</taxon>
        <taxon>Actinomycetes</taxon>
        <taxon>Micromonosporales</taxon>
        <taxon>Micromonosporaceae</taxon>
        <taxon>Allocatelliglobosispora</taxon>
    </lineage>
</organism>
<dbReference type="RefSeq" id="WP_312875045.1">
    <property type="nucleotide sequence ID" value="NZ_JACHMN010000001.1"/>
</dbReference>
<feature type="region of interest" description="Disordered" evidence="1">
    <location>
        <begin position="38"/>
        <end position="59"/>
    </location>
</feature>
<gene>
    <name evidence="2" type="ORF">F4553_000053</name>
</gene>
<evidence type="ECO:0000313" key="3">
    <source>
        <dbReference type="Proteomes" id="UP000587527"/>
    </source>
</evidence>
<protein>
    <submittedName>
        <fullName evidence="2">Nucleoside-diphosphate-sugar epimerase</fullName>
    </submittedName>
</protein>
<dbReference type="EMBL" id="JACHMN010000001">
    <property type="protein sequence ID" value="MBB5866674.1"/>
    <property type="molecule type" value="Genomic_DNA"/>
</dbReference>